<keyword evidence="3" id="KW-1133">Transmembrane helix</keyword>
<sequence precursor="true">MGKKKNKKKRLGIILLLLLFLIGLVLFLYPFISRIFINKKVDENIQNLKDDLNRIINESIENGDLNIEDLPLDEEGRPAPYERIKYDIEEEESQPYLDDLYQYMRRRNRELFESSQSQLDSQESYKYPEFDLKSYGLNTESIGTLEISRLGLKLPVFLGANDYNLTAGCGHLTYTTYPIGGYNTNCVIAVHRGLGGSDFLRYVEKLESGDVVRVQNYWYTLEYKVVDHVIVDPDEVDSVLIQPGKDMLTLYTCHPYGINNRRYLVYCERVIK</sequence>
<dbReference type="STRING" id="697329.Rumal_1579"/>
<dbReference type="Pfam" id="PF04203">
    <property type="entry name" value="Sortase"/>
    <property type="match status" value="1"/>
</dbReference>
<dbReference type="OrthoDB" id="1648028at2"/>
<accession>E6UHN1</accession>
<dbReference type="MEROPS" id="C60.007"/>
<dbReference type="CDD" id="cd05827">
    <property type="entry name" value="Sortase_C"/>
    <property type="match status" value="1"/>
</dbReference>
<keyword evidence="3" id="KW-0812">Transmembrane</keyword>
<dbReference type="GO" id="GO:0016787">
    <property type="term" value="F:hydrolase activity"/>
    <property type="evidence" value="ECO:0007669"/>
    <property type="project" value="UniProtKB-KW"/>
</dbReference>
<dbReference type="RefSeq" id="WP_013498245.1">
    <property type="nucleotide sequence ID" value="NC_014833.1"/>
</dbReference>
<proteinExistence type="predicted"/>
<dbReference type="EMBL" id="CP002403">
    <property type="protein sequence ID" value="ADU22080.1"/>
    <property type="molecule type" value="Genomic_DNA"/>
</dbReference>
<protein>
    <submittedName>
        <fullName evidence="4">Sortase family protein</fullName>
    </submittedName>
</protein>
<dbReference type="Gene3D" id="2.40.260.10">
    <property type="entry name" value="Sortase"/>
    <property type="match status" value="1"/>
</dbReference>
<gene>
    <name evidence="4" type="ordered locus">Rumal_1579</name>
</gene>
<dbReference type="eggNOG" id="COG3764">
    <property type="taxonomic scope" value="Bacteria"/>
</dbReference>
<dbReference type="AlphaFoldDB" id="E6UHN1"/>
<feature type="active site" description="Proton donor/acceptor" evidence="2">
    <location>
        <position position="191"/>
    </location>
</feature>
<dbReference type="SUPFAM" id="SSF63817">
    <property type="entry name" value="Sortase"/>
    <property type="match status" value="1"/>
</dbReference>
<reference evidence="4 5" key="1">
    <citation type="journal article" date="2011" name="J. Bacteriol.">
        <title>Complete genome of the cellulolytic ruminal bacterium Ruminococcus albus 7.</title>
        <authorList>
            <person name="Suen G."/>
            <person name="Stevenson D.M."/>
            <person name="Bruce D.C."/>
            <person name="Chertkov O."/>
            <person name="Copeland A."/>
            <person name="Cheng J.F."/>
            <person name="Detter C."/>
            <person name="Detter J.C."/>
            <person name="Goodwin L.A."/>
            <person name="Han C.S."/>
            <person name="Hauser L.J."/>
            <person name="Ivanova N.N."/>
            <person name="Kyrpides N.C."/>
            <person name="Land M.L."/>
            <person name="Lapidus A."/>
            <person name="Lucas S."/>
            <person name="Ovchinnikova G."/>
            <person name="Pitluck S."/>
            <person name="Tapia R."/>
            <person name="Woyke T."/>
            <person name="Boyum J."/>
            <person name="Mead D."/>
            <person name="Weimer P.J."/>
        </authorList>
    </citation>
    <scope>NUCLEOTIDE SEQUENCE [LARGE SCALE GENOMIC DNA]</scope>
    <source>
        <strain evidence="5">ATCC 27210 / DSM 20455 / JCM 14654 / NCDO 2250 / 7</strain>
    </source>
</reference>
<keyword evidence="1" id="KW-0378">Hydrolase</keyword>
<dbReference type="InterPro" id="IPR042002">
    <property type="entry name" value="Sortase_C"/>
</dbReference>
<evidence type="ECO:0000256" key="2">
    <source>
        <dbReference type="PIRSR" id="PIRSR605754-1"/>
    </source>
</evidence>
<evidence type="ECO:0000313" key="5">
    <source>
        <dbReference type="Proteomes" id="UP000006919"/>
    </source>
</evidence>
<organism evidence="4 5">
    <name type="scientific">Ruminococcus albus (strain ATCC 27210 / DSM 20455 / JCM 14654 / NCDO 2250 / 7)</name>
    <dbReference type="NCBI Taxonomy" id="697329"/>
    <lineage>
        <taxon>Bacteria</taxon>
        <taxon>Bacillati</taxon>
        <taxon>Bacillota</taxon>
        <taxon>Clostridia</taxon>
        <taxon>Eubacteriales</taxon>
        <taxon>Oscillospiraceae</taxon>
        <taxon>Ruminococcus</taxon>
    </lineage>
</organism>
<dbReference type="Proteomes" id="UP000006919">
    <property type="component" value="Chromosome"/>
</dbReference>
<evidence type="ECO:0000313" key="4">
    <source>
        <dbReference type="EMBL" id="ADU22080.1"/>
    </source>
</evidence>
<dbReference type="NCBIfam" id="TIGR01076">
    <property type="entry name" value="sortase_fam"/>
    <property type="match status" value="1"/>
</dbReference>
<evidence type="ECO:0000256" key="1">
    <source>
        <dbReference type="ARBA" id="ARBA00022801"/>
    </source>
</evidence>
<dbReference type="InterPro" id="IPR023365">
    <property type="entry name" value="Sortase_dom-sf"/>
</dbReference>
<dbReference type="HOGENOM" id="CLU_045680_1_1_9"/>
<keyword evidence="3" id="KW-0472">Membrane</keyword>
<dbReference type="InterPro" id="IPR005754">
    <property type="entry name" value="Sortase"/>
</dbReference>
<dbReference type="KEGG" id="ral:Rumal_1579"/>
<evidence type="ECO:0000256" key="3">
    <source>
        <dbReference type="SAM" id="Phobius"/>
    </source>
</evidence>
<name>E6UHN1_RUMA7</name>
<feature type="transmembrane region" description="Helical" evidence="3">
    <location>
        <begin position="12"/>
        <end position="32"/>
    </location>
</feature>
<feature type="active site" description="Acyl-thioester intermediate" evidence="2">
    <location>
        <position position="253"/>
    </location>
</feature>